<feature type="compositionally biased region" description="Basic and acidic residues" evidence="1">
    <location>
        <begin position="104"/>
        <end position="136"/>
    </location>
</feature>
<keyword evidence="3" id="KW-1185">Reference proteome</keyword>
<name>A0AAN5CFJ1_9BILA</name>
<organism evidence="2 3">
    <name type="scientific">Pristionchus mayeri</name>
    <dbReference type="NCBI Taxonomy" id="1317129"/>
    <lineage>
        <taxon>Eukaryota</taxon>
        <taxon>Metazoa</taxon>
        <taxon>Ecdysozoa</taxon>
        <taxon>Nematoda</taxon>
        <taxon>Chromadorea</taxon>
        <taxon>Rhabditida</taxon>
        <taxon>Rhabditina</taxon>
        <taxon>Diplogasteromorpha</taxon>
        <taxon>Diplogasteroidea</taxon>
        <taxon>Neodiplogasteridae</taxon>
        <taxon>Pristionchus</taxon>
    </lineage>
</organism>
<gene>
    <name evidence="2" type="ORF">PMAYCL1PPCAC_14525</name>
</gene>
<feature type="non-terminal residue" evidence="2">
    <location>
        <position position="155"/>
    </location>
</feature>
<comment type="caution">
    <text evidence="2">The sequence shown here is derived from an EMBL/GenBank/DDBJ whole genome shotgun (WGS) entry which is preliminary data.</text>
</comment>
<protein>
    <submittedName>
        <fullName evidence="2">Uncharacterized protein</fullName>
    </submittedName>
</protein>
<reference evidence="3" key="1">
    <citation type="submission" date="2022-10" db="EMBL/GenBank/DDBJ databases">
        <title>Genome assembly of Pristionchus species.</title>
        <authorList>
            <person name="Yoshida K."/>
            <person name="Sommer R.J."/>
        </authorList>
    </citation>
    <scope>NUCLEOTIDE SEQUENCE [LARGE SCALE GENOMIC DNA]</scope>
    <source>
        <strain evidence="3">RS5460</strain>
    </source>
</reference>
<feature type="region of interest" description="Disordered" evidence="1">
    <location>
        <begin position="104"/>
        <end position="155"/>
    </location>
</feature>
<dbReference type="Proteomes" id="UP001328107">
    <property type="component" value="Unassembled WGS sequence"/>
</dbReference>
<accession>A0AAN5CFJ1</accession>
<proteinExistence type="predicted"/>
<sequence>DRQSVLSSMMSEPVPPPPAVQILELRQLLFMARQDSVNTQQQVINAGHQLIMTEQEMARRDDMHQSQLREMKMRAERAENLLDSRQGCRDEPKEKELEEKVKELEKEKKRTNKKIDKLSDQLEKEKNRASEMEKSVSDLTTQLEEEKEGRSRSDQ</sequence>
<evidence type="ECO:0000313" key="3">
    <source>
        <dbReference type="Proteomes" id="UP001328107"/>
    </source>
</evidence>
<evidence type="ECO:0000256" key="1">
    <source>
        <dbReference type="SAM" id="MobiDB-lite"/>
    </source>
</evidence>
<dbReference type="EMBL" id="BTRK01000003">
    <property type="protein sequence ID" value="GMR44330.1"/>
    <property type="molecule type" value="Genomic_DNA"/>
</dbReference>
<feature type="non-terminal residue" evidence="2">
    <location>
        <position position="1"/>
    </location>
</feature>
<evidence type="ECO:0000313" key="2">
    <source>
        <dbReference type="EMBL" id="GMR44330.1"/>
    </source>
</evidence>
<dbReference type="AlphaFoldDB" id="A0AAN5CFJ1"/>